<dbReference type="PROSITE" id="PS51155">
    <property type="entry name" value="CHIT_BIND_RR_2"/>
    <property type="match status" value="1"/>
</dbReference>
<dbReference type="RefSeq" id="XP_026486192.1">
    <property type="nucleotide sequence ID" value="XM_026630407.2"/>
</dbReference>
<evidence type="ECO:0000256" key="4">
    <source>
        <dbReference type="SAM" id="SignalP"/>
    </source>
</evidence>
<dbReference type="OrthoDB" id="8195282at2759"/>
<sequence length="182" mass="20402">MFACNMCRCFCVMFAFVIACAQARPKINPVFSPVYEPGYEYYDDHPRYAFNYGVADHTTGDIKSQHETRDGGVVKGQYSLVEPDGSIRTVDYTADPVHGFNAVVSKVGPSVHPQPKVHRPVQPNVVQYVPKPVPVPVQIPSHYVPQQIYASPTPFLYSKVGGQFPEYDGFELDGPSNHFYKR</sequence>
<dbReference type="OMA" id="PQQIYAS"/>
<evidence type="ECO:0000256" key="1">
    <source>
        <dbReference type="ARBA" id="ARBA00022460"/>
    </source>
</evidence>
<evidence type="ECO:0000256" key="2">
    <source>
        <dbReference type="ARBA" id="ARBA00022729"/>
    </source>
</evidence>
<dbReference type="PRINTS" id="PR00947">
    <property type="entry name" value="CUTICLE"/>
</dbReference>
<dbReference type="Proteomes" id="UP001652626">
    <property type="component" value="Chromosome 6"/>
</dbReference>
<evidence type="ECO:0000256" key="3">
    <source>
        <dbReference type="PROSITE-ProRule" id="PRU00497"/>
    </source>
</evidence>
<dbReference type="InterPro" id="IPR000618">
    <property type="entry name" value="Insect_cuticle"/>
</dbReference>
<feature type="chain" id="PRO_5034733649" evidence="4">
    <location>
        <begin position="24"/>
        <end position="182"/>
    </location>
</feature>
<accession>A0A8B8HNH9</accession>
<feature type="signal peptide" evidence="4">
    <location>
        <begin position="1"/>
        <end position="23"/>
    </location>
</feature>
<dbReference type="PANTHER" id="PTHR12236">
    <property type="entry name" value="STRUCTURAL CONTITUENT OF CUTICLE"/>
    <property type="match status" value="1"/>
</dbReference>
<name>A0A8B8HNH9_VANTA</name>
<dbReference type="GO" id="GO:0031012">
    <property type="term" value="C:extracellular matrix"/>
    <property type="evidence" value="ECO:0007669"/>
    <property type="project" value="TreeGrafter"/>
</dbReference>
<dbReference type="CTD" id="100379352"/>
<proteinExistence type="predicted"/>
<dbReference type="PANTHER" id="PTHR12236:SF75">
    <property type="entry name" value="CUTICULAR PROTEIN 62BB, ISOFORM A"/>
    <property type="match status" value="1"/>
</dbReference>
<dbReference type="Pfam" id="PF00379">
    <property type="entry name" value="Chitin_bind_4"/>
    <property type="match status" value="1"/>
</dbReference>
<dbReference type="InterPro" id="IPR031311">
    <property type="entry name" value="CHIT_BIND_RR_consensus"/>
</dbReference>
<evidence type="ECO:0000313" key="5">
    <source>
        <dbReference type="Proteomes" id="UP001652626"/>
    </source>
</evidence>
<dbReference type="GO" id="GO:0005615">
    <property type="term" value="C:extracellular space"/>
    <property type="evidence" value="ECO:0007669"/>
    <property type="project" value="TreeGrafter"/>
</dbReference>
<dbReference type="GO" id="GO:0042302">
    <property type="term" value="F:structural constituent of cuticle"/>
    <property type="evidence" value="ECO:0007669"/>
    <property type="project" value="UniProtKB-UniRule"/>
</dbReference>
<keyword evidence="5" id="KW-1185">Reference proteome</keyword>
<keyword evidence="2 4" id="KW-0732">Signal</keyword>
<dbReference type="GeneID" id="113393499"/>
<dbReference type="InterPro" id="IPR051217">
    <property type="entry name" value="Insect_Cuticle_Struc_Prot"/>
</dbReference>
<gene>
    <name evidence="6" type="primary">LOC113393499</name>
</gene>
<dbReference type="PROSITE" id="PS00233">
    <property type="entry name" value="CHIT_BIND_RR_1"/>
    <property type="match status" value="1"/>
</dbReference>
<dbReference type="AlphaFoldDB" id="A0A8B8HNH9"/>
<organism evidence="5 6">
    <name type="scientific">Vanessa tameamea</name>
    <name type="common">Kamehameha butterfly</name>
    <dbReference type="NCBI Taxonomy" id="334116"/>
    <lineage>
        <taxon>Eukaryota</taxon>
        <taxon>Metazoa</taxon>
        <taxon>Ecdysozoa</taxon>
        <taxon>Arthropoda</taxon>
        <taxon>Hexapoda</taxon>
        <taxon>Insecta</taxon>
        <taxon>Pterygota</taxon>
        <taxon>Neoptera</taxon>
        <taxon>Endopterygota</taxon>
        <taxon>Lepidoptera</taxon>
        <taxon>Glossata</taxon>
        <taxon>Ditrysia</taxon>
        <taxon>Papilionoidea</taxon>
        <taxon>Nymphalidae</taxon>
        <taxon>Nymphalinae</taxon>
        <taxon>Vanessa</taxon>
    </lineage>
</organism>
<keyword evidence="1 3" id="KW-0193">Cuticle</keyword>
<protein>
    <submittedName>
        <fullName evidence="6">Cuticle protein 19-like</fullName>
    </submittedName>
</protein>
<reference evidence="6" key="1">
    <citation type="submission" date="2025-08" db="UniProtKB">
        <authorList>
            <consortium name="RefSeq"/>
        </authorList>
    </citation>
    <scope>IDENTIFICATION</scope>
    <source>
        <tissue evidence="6">Whole body</tissue>
    </source>
</reference>
<evidence type="ECO:0000313" key="6">
    <source>
        <dbReference type="RefSeq" id="XP_026486192.1"/>
    </source>
</evidence>